<accession>A0A8X6QXS7</accession>
<evidence type="ECO:0000313" key="1">
    <source>
        <dbReference type="EMBL" id="GFU45218.1"/>
    </source>
</evidence>
<name>A0A8X6QXS7_NEPPI</name>
<gene>
    <name evidence="1" type="ORF">NPIL_472861</name>
</gene>
<proteinExistence type="predicted"/>
<reference evidence="1" key="1">
    <citation type="submission" date="2020-08" db="EMBL/GenBank/DDBJ databases">
        <title>Multicomponent nature underlies the extraordinary mechanical properties of spider dragline silk.</title>
        <authorList>
            <person name="Kono N."/>
            <person name="Nakamura H."/>
            <person name="Mori M."/>
            <person name="Yoshida Y."/>
            <person name="Ohtoshi R."/>
            <person name="Malay A.D."/>
            <person name="Moran D.A.P."/>
            <person name="Tomita M."/>
            <person name="Numata K."/>
            <person name="Arakawa K."/>
        </authorList>
    </citation>
    <scope>NUCLEOTIDE SEQUENCE</scope>
</reference>
<comment type="caution">
    <text evidence="1">The sequence shown here is derived from an EMBL/GenBank/DDBJ whole genome shotgun (WGS) entry which is preliminary data.</text>
</comment>
<dbReference type="Proteomes" id="UP000887013">
    <property type="component" value="Unassembled WGS sequence"/>
</dbReference>
<organism evidence="1 2">
    <name type="scientific">Nephila pilipes</name>
    <name type="common">Giant wood spider</name>
    <name type="synonym">Nephila maculata</name>
    <dbReference type="NCBI Taxonomy" id="299642"/>
    <lineage>
        <taxon>Eukaryota</taxon>
        <taxon>Metazoa</taxon>
        <taxon>Ecdysozoa</taxon>
        <taxon>Arthropoda</taxon>
        <taxon>Chelicerata</taxon>
        <taxon>Arachnida</taxon>
        <taxon>Araneae</taxon>
        <taxon>Araneomorphae</taxon>
        <taxon>Entelegynae</taxon>
        <taxon>Araneoidea</taxon>
        <taxon>Nephilidae</taxon>
        <taxon>Nephila</taxon>
    </lineage>
</organism>
<dbReference type="EMBL" id="BMAW01132837">
    <property type="protein sequence ID" value="GFU45218.1"/>
    <property type="molecule type" value="Genomic_DNA"/>
</dbReference>
<sequence length="111" mass="11916">MAAGIIVRLHQHPPDLAPAETCLGIYHDILQPPDPSGCLNGNSNGRLLLHIRNHRDHSASSRRRLLVGAVNHHLEPGPSSGPPAPYGIGGGNACRLAPSWDRQPRLIRHGS</sequence>
<protein>
    <submittedName>
        <fullName evidence="1">Uncharacterized protein</fullName>
    </submittedName>
</protein>
<keyword evidence="2" id="KW-1185">Reference proteome</keyword>
<dbReference type="AlphaFoldDB" id="A0A8X6QXS7"/>
<evidence type="ECO:0000313" key="2">
    <source>
        <dbReference type="Proteomes" id="UP000887013"/>
    </source>
</evidence>